<dbReference type="PANTHER" id="PTHR11496">
    <property type="entry name" value="ALCOHOL DEHYDROGENASE"/>
    <property type="match status" value="1"/>
</dbReference>
<dbReference type="InterPro" id="IPR001670">
    <property type="entry name" value="ADH_Fe/GldA"/>
</dbReference>
<dbReference type="Gene3D" id="1.20.1090.10">
    <property type="entry name" value="Dehydroquinate synthase-like - alpha domain"/>
    <property type="match status" value="1"/>
</dbReference>
<dbReference type="SUPFAM" id="SSF56796">
    <property type="entry name" value="Dehydroquinate synthase-like"/>
    <property type="match status" value="1"/>
</dbReference>
<reference evidence="4" key="1">
    <citation type="submission" date="2017-09" db="EMBL/GenBank/DDBJ databases">
        <title>Complete Genome Sequence of ansamitocin-producing Bacterium Actinosynnema pretiosum X47.</title>
        <authorList>
            <person name="Cao G."/>
            <person name="Zong G."/>
            <person name="Zhong C."/>
            <person name="Fu J."/>
        </authorList>
    </citation>
    <scope>NUCLEOTIDE SEQUENCE [LARGE SCALE GENOMIC DNA]</scope>
    <source>
        <strain evidence="4">X47</strain>
    </source>
</reference>
<feature type="domain" description="Fe-containing alcohol dehydrogenase-like C-terminal" evidence="3">
    <location>
        <begin position="188"/>
        <end position="348"/>
    </location>
</feature>
<dbReference type="RefSeq" id="WP_096494198.1">
    <property type="nucleotide sequence ID" value="NZ_CP023445.1"/>
</dbReference>
<dbReference type="GO" id="GO:0046872">
    <property type="term" value="F:metal ion binding"/>
    <property type="evidence" value="ECO:0007669"/>
    <property type="project" value="InterPro"/>
</dbReference>
<name>A0A290Z6X4_9PSEU</name>
<dbReference type="KEGG" id="apre:CNX65_16880"/>
<dbReference type="PANTHER" id="PTHR11496:SF83">
    <property type="entry name" value="HYDROXYACID-OXOACID TRANSHYDROGENASE, MITOCHONDRIAL"/>
    <property type="match status" value="1"/>
</dbReference>
<dbReference type="EMBL" id="CP023445">
    <property type="protein sequence ID" value="ATE54748.1"/>
    <property type="molecule type" value="Genomic_DNA"/>
</dbReference>
<dbReference type="InterPro" id="IPR018211">
    <property type="entry name" value="ADH_Fe_CS"/>
</dbReference>
<gene>
    <name evidence="4" type="ORF">CNX65_16880</name>
</gene>
<evidence type="ECO:0000256" key="1">
    <source>
        <dbReference type="ARBA" id="ARBA00023002"/>
    </source>
</evidence>
<dbReference type="Proteomes" id="UP000218505">
    <property type="component" value="Chromosome"/>
</dbReference>
<keyword evidence="1" id="KW-0560">Oxidoreductase</keyword>
<dbReference type="InterPro" id="IPR056798">
    <property type="entry name" value="ADH_Fe_C"/>
</dbReference>
<dbReference type="InterPro" id="IPR039697">
    <property type="entry name" value="Alcohol_dehydrogenase_Fe"/>
</dbReference>
<organism evidence="4 5">
    <name type="scientific">Actinosynnema pretiosum</name>
    <dbReference type="NCBI Taxonomy" id="42197"/>
    <lineage>
        <taxon>Bacteria</taxon>
        <taxon>Bacillati</taxon>
        <taxon>Actinomycetota</taxon>
        <taxon>Actinomycetes</taxon>
        <taxon>Pseudonocardiales</taxon>
        <taxon>Pseudonocardiaceae</taxon>
        <taxon>Actinosynnema</taxon>
    </lineage>
</organism>
<dbReference type="AlphaFoldDB" id="A0A290Z6X4"/>
<protein>
    <submittedName>
        <fullName evidence="4">Iron-containing alcohol dehydrogenase</fullName>
    </submittedName>
</protein>
<evidence type="ECO:0000313" key="5">
    <source>
        <dbReference type="Proteomes" id="UP000218505"/>
    </source>
</evidence>
<dbReference type="Pfam" id="PF25137">
    <property type="entry name" value="ADH_Fe_C"/>
    <property type="match status" value="1"/>
</dbReference>
<dbReference type="Gene3D" id="3.40.50.1970">
    <property type="match status" value="1"/>
</dbReference>
<dbReference type="PROSITE" id="PS00913">
    <property type="entry name" value="ADH_IRON_1"/>
    <property type="match status" value="1"/>
</dbReference>
<evidence type="ECO:0000259" key="3">
    <source>
        <dbReference type="Pfam" id="PF25137"/>
    </source>
</evidence>
<dbReference type="Pfam" id="PF00465">
    <property type="entry name" value="Fe-ADH"/>
    <property type="match status" value="1"/>
</dbReference>
<dbReference type="FunFam" id="3.40.50.1970:FF:000003">
    <property type="entry name" value="Alcohol dehydrogenase, iron-containing"/>
    <property type="match status" value="1"/>
</dbReference>
<feature type="domain" description="Alcohol dehydrogenase iron-type/glycerol dehydrogenase GldA" evidence="2">
    <location>
        <begin position="8"/>
        <end position="176"/>
    </location>
</feature>
<proteinExistence type="predicted"/>
<accession>A0A290Z6X4</accession>
<evidence type="ECO:0000259" key="2">
    <source>
        <dbReference type="Pfam" id="PF00465"/>
    </source>
</evidence>
<dbReference type="GO" id="GO:0004022">
    <property type="term" value="F:alcohol dehydrogenase (NAD+) activity"/>
    <property type="evidence" value="ECO:0007669"/>
    <property type="project" value="TreeGrafter"/>
</dbReference>
<evidence type="ECO:0000313" key="4">
    <source>
        <dbReference type="EMBL" id="ATE54748.1"/>
    </source>
</evidence>
<sequence length="373" mass="37930">MRFDFHLPTAIHFGRGRLADLGALTGPLGRAALVVCGRSSARRTGVLDAALASLSAAGVRTAVFDRVSPDPRASEVDEAVALARAEGSDVVVGLGGGSALDAAKAVAVGLRHGPCGPLVGRTLEPVADPVPVVAVPTTAGSGAEVTKGAIITDTGRDLKAGIRGADLFPRVALVDPRALTPLPPEVAAESGFDALAHAIEGYVARKSSPLTRLHALEALRVLGTALPAFTAGDRSEPVLDSLALAALHGGVSVANASTCLPHRVQQAMGAVPGVRISHGRGLAAVYPAWLARAHPHARERLDHVAELLGGPDVRSAVLGLMSAIGVHAPLKAHGFTEEDLVVVAGSVVGNVDNDPIPDAGDELVREVLAESFG</sequence>
<keyword evidence="5" id="KW-1185">Reference proteome</keyword>